<feature type="transmembrane region" description="Helical" evidence="2">
    <location>
        <begin position="63"/>
        <end position="83"/>
    </location>
</feature>
<dbReference type="Proteomes" id="UP000275267">
    <property type="component" value="Unassembled WGS sequence"/>
</dbReference>
<gene>
    <name evidence="3" type="ORF">C2845_PM01G17890</name>
</gene>
<evidence type="ECO:0000313" key="4">
    <source>
        <dbReference type="Proteomes" id="UP000275267"/>
    </source>
</evidence>
<evidence type="ECO:0000256" key="2">
    <source>
        <dbReference type="SAM" id="Phobius"/>
    </source>
</evidence>
<evidence type="ECO:0000256" key="1">
    <source>
        <dbReference type="SAM" id="MobiDB-lite"/>
    </source>
</evidence>
<reference evidence="4" key="1">
    <citation type="journal article" date="2019" name="Nat. Commun.">
        <title>The genome of broomcorn millet.</title>
        <authorList>
            <person name="Zou C."/>
            <person name="Miki D."/>
            <person name="Li D."/>
            <person name="Tang Q."/>
            <person name="Xiao L."/>
            <person name="Rajput S."/>
            <person name="Deng P."/>
            <person name="Jia W."/>
            <person name="Huang R."/>
            <person name="Zhang M."/>
            <person name="Sun Y."/>
            <person name="Hu J."/>
            <person name="Fu X."/>
            <person name="Schnable P.S."/>
            <person name="Li F."/>
            <person name="Zhang H."/>
            <person name="Feng B."/>
            <person name="Zhu X."/>
            <person name="Liu R."/>
            <person name="Schnable J.C."/>
            <person name="Zhu J.-K."/>
            <person name="Zhang H."/>
        </authorList>
    </citation>
    <scope>NUCLEOTIDE SEQUENCE [LARGE SCALE GENOMIC DNA]</scope>
</reference>
<dbReference type="EMBL" id="PQIB02000001">
    <property type="protein sequence ID" value="RLN38795.1"/>
    <property type="molecule type" value="Genomic_DNA"/>
</dbReference>
<comment type="caution">
    <text evidence="3">The sequence shown here is derived from an EMBL/GenBank/DDBJ whole genome shotgun (WGS) entry which is preliminary data.</text>
</comment>
<feature type="region of interest" description="Disordered" evidence="1">
    <location>
        <begin position="127"/>
        <end position="154"/>
    </location>
</feature>
<keyword evidence="4" id="KW-1185">Reference proteome</keyword>
<name>A0A3L6TH59_PANMI</name>
<keyword evidence="2" id="KW-0472">Membrane</keyword>
<organism evidence="3 4">
    <name type="scientific">Panicum miliaceum</name>
    <name type="common">Proso millet</name>
    <name type="synonym">Broomcorn millet</name>
    <dbReference type="NCBI Taxonomy" id="4540"/>
    <lineage>
        <taxon>Eukaryota</taxon>
        <taxon>Viridiplantae</taxon>
        <taxon>Streptophyta</taxon>
        <taxon>Embryophyta</taxon>
        <taxon>Tracheophyta</taxon>
        <taxon>Spermatophyta</taxon>
        <taxon>Magnoliopsida</taxon>
        <taxon>Liliopsida</taxon>
        <taxon>Poales</taxon>
        <taxon>Poaceae</taxon>
        <taxon>PACMAD clade</taxon>
        <taxon>Panicoideae</taxon>
        <taxon>Panicodae</taxon>
        <taxon>Paniceae</taxon>
        <taxon>Panicinae</taxon>
        <taxon>Panicum</taxon>
        <taxon>Panicum sect. Panicum</taxon>
    </lineage>
</organism>
<evidence type="ECO:0000313" key="3">
    <source>
        <dbReference type="EMBL" id="RLN38795.1"/>
    </source>
</evidence>
<proteinExistence type="predicted"/>
<protein>
    <submittedName>
        <fullName evidence="3">Uncharacterized protein</fullName>
    </submittedName>
</protein>
<dbReference type="OrthoDB" id="696520at2759"/>
<keyword evidence="2" id="KW-1133">Transmembrane helix</keyword>
<accession>A0A3L6TH59</accession>
<sequence>MASAEARAAALLFSCSAVAFLLLARAALLQPPHRRPADLLLAALDHLLPDGRGLLGLATRRNMVLLCHAILVVILMDAGVLGAPARRRAASAGAGAEEGACSAPAPARAAGRSVVVWRRQRNRAAARCDDAPRRLAERQRRPRGPRPAEAAAPWAAPALAGPAITAEPEELVATKQIVLMDKAPRSYLLDAHDRAAVAELEHQAPTIATGGRTDSNRGTIAADHGSSNAIAEAEETEGVQLADDRRIGEFIEKQWREIRQESLQLVRAAPNSKR</sequence>
<keyword evidence="2" id="KW-0812">Transmembrane</keyword>
<dbReference type="AlphaFoldDB" id="A0A3L6TH59"/>
<feature type="compositionally biased region" description="Basic and acidic residues" evidence="1">
    <location>
        <begin position="127"/>
        <end position="139"/>
    </location>
</feature>